<sequence length="296" mass="32926">MSVIMDDGAAPSSIPVVDREKTAPFLVRAFVKIGGFHRVTLFDDGQLPTTDERQLFTWRDATLRELVHSLRLTIPQTPEFRHPHARYQFRALFLDPIKTRGGSVHYASKELGSISARDVSDATLPDEDADSPPFTFDREKERGEDRTLEELKFYPGDLLAVALFLPKTRDPPPPAALERERESKWSPAVAPPARGSGGGGHWRGGAPPGRGGGRDAGPDRREPPPRRTGTPPRRPISPPPGRRGASPPRRGGPPGGRGRGGFDSDRSRFENGRGRRDMDRRSRSRSPPRRRELRYD</sequence>
<feature type="region of interest" description="Disordered" evidence="2">
    <location>
        <begin position="170"/>
        <end position="296"/>
    </location>
</feature>
<organism evidence="3 4">
    <name type="scientific">Exidia glandulosa HHB12029</name>
    <dbReference type="NCBI Taxonomy" id="1314781"/>
    <lineage>
        <taxon>Eukaryota</taxon>
        <taxon>Fungi</taxon>
        <taxon>Dikarya</taxon>
        <taxon>Basidiomycota</taxon>
        <taxon>Agaricomycotina</taxon>
        <taxon>Agaricomycetes</taxon>
        <taxon>Auriculariales</taxon>
        <taxon>Exidiaceae</taxon>
        <taxon>Exidia</taxon>
    </lineage>
</organism>
<keyword evidence="4" id="KW-1185">Reference proteome</keyword>
<dbReference type="EMBL" id="KV426493">
    <property type="protein sequence ID" value="KZV80360.1"/>
    <property type="molecule type" value="Genomic_DNA"/>
</dbReference>
<evidence type="ECO:0000256" key="2">
    <source>
        <dbReference type="SAM" id="MobiDB-lite"/>
    </source>
</evidence>
<dbReference type="InterPro" id="IPR010516">
    <property type="entry name" value="SAP18"/>
</dbReference>
<dbReference type="GO" id="GO:0005634">
    <property type="term" value="C:nucleus"/>
    <property type="evidence" value="ECO:0007669"/>
    <property type="project" value="TreeGrafter"/>
</dbReference>
<protein>
    <recommendedName>
        <fullName evidence="5">SAP18-domain-containing protein</fullName>
    </recommendedName>
</protein>
<dbReference type="Pfam" id="PF06487">
    <property type="entry name" value="SAP18"/>
    <property type="match status" value="1"/>
</dbReference>
<feature type="region of interest" description="Disordered" evidence="2">
    <location>
        <begin position="118"/>
        <end position="144"/>
    </location>
</feature>
<feature type="compositionally biased region" description="Gly residues" evidence="2">
    <location>
        <begin position="195"/>
        <end position="211"/>
    </location>
</feature>
<evidence type="ECO:0000313" key="4">
    <source>
        <dbReference type="Proteomes" id="UP000077266"/>
    </source>
</evidence>
<dbReference type="Gene3D" id="3.10.20.550">
    <property type="entry name" value="ASAP complex, SAP18 subunit"/>
    <property type="match status" value="1"/>
</dbReference>
<dbReference type="InParanoid" id="A0A165BD32"/>
<dbReference type="PANTHER" id="PTHR13082:SF0">
    <property type="entry name" value="HISTONE DEACETYLASE COMPLEX SUBUNIT SAP18"/>
    <property type="match status" value="1"/>
</dbReference>
<evidence type="ECO:0008006" key="5">
    <source>
        <dbReference type="Google" id="ProtNLM"/>
    </source>
</evidence>
<reference evidence="3 4" key="1">
    <citation type="journal article" date="2016" name="Mol. Biol. Evol.">
        <title>Comparative Genomics of Early-Diverging Mushroom-Forming Fungi Provides Insights into the Origins of Lignocellulose Decay Capabilities.</title>
        <authorList>
            <person name="Nagy L.G."/>
            <person name="Riley R."/>
            <person name="Tritt A."/>
            <person name="Adam C."/>
            <person name="Daum C."/>
            <person name="Floudas D."/>
            <person name="Sun H."/>
            <person name="Yadav J.S."/>
            <person name="Pangilinan J."/>
            <person name="Larsson K.H."/>
            <person name="Matsuura K."/>
            <person name="Barry K."/>
            <person name="Labutti K."/>
            <person name="Kuo R."/>
            <person name="Ohm R.A."/>
            <person name="Bhattacharya S.S."/>
            <person name="Shirouzu T."/>
            <person name="Yoshinaga Y."/>
            <person name="Martin F.M."/>
            <person name="Grigoriev I.V."/>
            <person name="Hibbett D.S."/>
        </authorList>
    </citation>
    <scope>NUCLEOTIDE SEQUENCE [LARGE SCALE GENOMIC DNA]</scope>
    <source>
        <strain evidence="3 4">HHB12029</strain>
    </source>
</reference>
<dbReference type="OrthoDB" id="440566at2759"/>
<evidence type="ECO:0000313" key="3">
    <source>
        <dbReference type="EMBL" id="KZV80360.1"/>
    </source>
</evidence>
<dbReference type="PANTHER" id="PTHR13082">
    <property type="entry name" value="SAP18"/>
    <property type="match status" value="1"/>
</dbReference>
<feature type="compositionally biased region" description="Pro residues" evidence="2">
    <location>
        <begin position="232"/>
        <end position="241"/>
    </location>
</feature>
<dbReference type="STRING" id="1314781.A0A165BD32"/>
<dbReference type="Proteomes" id="UP000077266">
    <property type="component" value="Unassembled WGS sequence"/>
</dbReference>
<proteinExistence type="inferred from homology"/>
<evidence type="ECO:0000256" key="1">
    <source>
        <dbReference type="ARBA" id="ARBA00009143"/>
    </source>
</evidence>
<gene>
    <name evidence="3" type="ORF">EXIGLDRAFT_845633</name>
</gene>
<name>A0A165BD32_EXIGL</name>
<accession>A0A165BD32</accession>
<feature type="compositionally biased region" description="Basic and acidic residues" evidence="2">
    <location>
        <begin position="260"/>
        <end position="281"/>
    </location>
</feature>
<feature type="compositionally biased region" description="Basic and acidic residues" evidence="2">
    <location>
        <begin position="212"/>
        <end position="225"/>
    </location>
</feature>
<dbReference type="InterPro" id="IPR042534">
    <property type="entry name" value="SAP18_sf"/>
</dbReference>
<comment type="similarity">
    <text evidence="1">Belongs to the SAP18 family.</text>
</comment>
<dbReference type="AlphaFoldDB" id="A0A165BD32"/>